<evidence type="ECO:0000256" key="2">
    <source>
        <dbReference type="ARBA" id="ARBA00022475"/>
    </source>
</evidence>
<keyword evidence="3 6" id="KW-0812">Transmembrane</keyword>
<evidence type="ECO:0000313" key="8">
    <source>
        <dbReference type="Proteomes" id="UP000179266"/>
    </source>
</evidence>
<feature type="transmembrane region" description="Helical" evidence="6">
    <location>
        <begin position="21"/>
        <end position="41"/>
    </location>
</feature>
<keyword evidence="2" id="KW-1003">Cell membrane</keyword>
<organism evidence="7 8">
    <name type="scientific">Candidatus Schekmanbacteria bacterium RBG_13_48_7</name>
    <dbReference type="NCBI Taxonomy" id="1817878"/>
    <lineage>
        <taxon>Bacteria</taxon>
        <taxon>Candidatus Schekmaniibacteriota</taxon>
    </lineage>
</organism>
<evidence type="ECO:0000256" key="5">
    <source>
        <dbReference type="ARBA" id="ARBA00023136"/>
    </source>
</evidence>
<feature type="transmembrane region" description="Helical" evidence="6">
    <location>
        <begin position="365"/>
        <end position="385"/>
    </location>
</feature>
<feature type="transmembrane region" description="Helical" evidence="6">
    <location>
        <begin position="53"/>
        <end position="77"/>
    </location>
</feature>
<comment type="subcellular location">
    <subcellularLocation>
        <location evidence="1">Cell membrane</location>
        <topology evidence="1">Multi-pass membrane protein</topology>
    </subcellularLocation>
</comment>
<proteinExistence type="predicted"/>
<evidence type="ECO:0000256" key="3">
    <source>
        <dbReference type="ARBA" id="ARBA00022692"/>
    </source>
</evidence>
<dbReference type="PANTHER" id="PTHR30250:SF11">
    <property type="entry name" value="O-ANTIGEN TRANSPORTER-RELATED"/>
    <property type="match status" value="1"/>
</dbReference>
<comment type="caution">
    <text evidence="7">The sequence shown here is derived from an EMBL/GenBank/DDBJ whole genome shotgun (WGS) entry which is preliminary data.</text>
</comment>
<feature type="transmembrane region" description="Helical" evidence="6">
    <location>
        <begin position="391"/>
        <end position="409"/>
    </location>
</feature>
<evidence type="ECO:0000256" key="6">
    <source>
        <dbReference type="SAM" id="Phobius"/>
    </source>
</evidence>
<name>A0A1F7RPT9_9BACT</name>
<evidence type="ECO:0008006" key="9">
    <source>
        <dbReference type="Google" id="ProtNLM"/>
    </source>
</evidence>
<reference evidence="7 8" key="1">
    <citation type="journal article" date="2016" name="Nat. Commun.">
        <title>Thousands of microbial genomes shed light on interconnected biogeochemical processes in an aquifer system.</title>
        <authorList>
            <person name="Anantharaman K."/>
            <person name="Brown C.T."/>
            <person name="Hug L.A."/>
            <person name="Sharon I."/>
            <person name="Castelle C.J."/>
            <person name="Probst A.J."/>
            <person name="Thomas B.C."/>
            <person name="Singh A."/>
            <person name="Wilkins M.J."/>
            <person name="Karaoz U."/>
            <person name="Brodie E.L."/>
            <person name="Williams K.H."/>
            <person name="Hubbard S.S."/>
            <person name="Banfield J.F."/>
        </authorList>
    </citation>
    <scope>NUCLEOTIDE SEQUENCE [LARGE SCALE GENOMIC DNA]</scope>
</reference>
<evidence type="ECO:0000256" key="1">
    <source>
        <dbReference type="ARBA" id="ARBA00004651"/>
    </source>
</evidence>
<feature type="transmembrane region" description="Helical" evidence="6">
    <location>
        <begin position="223"/>
        <end position="249"/>
    </location>
</feature>
<dbReference type="Pfam" id="PF01943">
    <property type="entry name" value="Polysacc_synt"/>
    <property type="match status" value="1"/>
</dbReference>
<dbReference type="Proteomes" id="UP000179266">
    <property type="component" value="Unassembled WGS sequence"/>
</dbReference>
<feature type="transmembrane region" description="Helical" evidence="6">
    <location>
        <begin position="89"/>
        <end position="111"/>
    </location>
</feature>
<dbReference type="InterPro" id="IPR002797">
    <property type="entry name" value="Polysacc_synth"/>
</dbReference>
<feature type="transmembrane region" description="Helical" evidence="6">
    <location>
        <begin position="156"/>
        <end position="178"/>
    </location>
</feature>
<sequence length="419" mass="47758">MLKNHFNKNMTEKNNSFIFHSFQLILSRISLGLSGFLFWLVATNLYSIENIGLGAVLISVCSLIVFFSSLGTVPTLVRFLPEDKNAEDLAGTLIGFSLLILFLLYLIFYLTKNLTVPSIAILKQPFIPFVFCMFIFLVLVFQILEGIFISFKDLKLVLIINLIQNFVRIGLLFLLGFWGGFGIFSSNAISALLAIGISLVYFTRKYPDFRPRLRINFRILRRILPFSMVNFLYAFSLTLPGMIFPIIILRIYSEREAGLFYIPWMIFSVYCTFIISINGVFLMQASHGENIKKLLKNAVLYSLILGITGCLIFIFYGDRLLLIFKKDFAGESFEILKILFYSIFFYIINQIYITTLNIKKNVLKVGILSMIILSSVVLFTILLISNMGGEGAALAWLISHFLGNVFVLGSMHKRKTKIM</sequence>
<feature type="transmembrane region" description="Helical" evidence="6">
    <location>
        <begin position="335"/>
        <end position="353"/>
    </location>
</feature>
<keyword evidence="5 6" id="KW-0472">Membrane</keyword>
<feature type="transmembrane region" description="Helical" evidence="6">
    <location>
        <begin position="261"/>
        <end position="282"/>
    </location>
</feature>
<dbReference type="EMBL" id="MGDD01000264">
    <property type="protein sequence ID" value="OGL43569.1"/>
    <property type="molecule type" value="Genomic_DNA"/>
</dbReference>
<evidence type="ECO:0000313" key="7">
    <source>
        <dbReference type="EMBL" id="OGL43569.1"/>
    </source>
</evidence>
<feature type="transmembrane region" description="Helical" evidence="6">
    <location>
        <begin position="294"/>
        <end position="315"/>
    </location>
</feature>
<dbReference type="GO" id="GO:0005886">
    <property type="term" value="C:plasma membrane"/>
    <property type="evidence" value="ECO:0007669"/>
    <property type="project" value="UniProtKB-SubCell"/>
</dbReference>
<accession>A0A1F7RPT9</accession>
<feature type="transmembrane region" description="Helical" evidence="6">
    <location>
        <begin position="184"/>
        <end position="202"/>
    </location>
</feature>
<protein>
    <recommendedName>
        <fullName evidence="9">Polysaccharide biosynthesis protein C-terminal domain-containing protein</fullName>
    </recommendedName>
</protein>
<feature type="transmembrane region" description="Helical" evidence="6">
    <location>
        <begin position="126"/>
        <end position="144"/>
    </location>
</feature>
<dbReference type="PANTHER" id="PTHR30250">
    <property type="entry name" value="PST FAMILY PREDICTED COLANIC ACID TRANSPORTER"/>
    <property type="match status" value="1"/>
</dbReference>
<gene>
    <name evidence="7" type="ORF">A2161_21470</name>
</gene>
<evidence type="ECO:0000256" key="4">
    <source>
        <dbReference type="ARBA" id="ARBA00022989"/>
    </source>
</evidence>
<dbReference type="AlphaFoldDB" id="A0A1F7RPT9"/>
<dbReference type="InterPro" id="IPR050833">
    <property type="entry name" value="Poly_Biosynth_Transport"/>
</dbReference>
<keyword evidence="4 6" id="KW-1133">Transmembrane helix</keyword>